<dbReference type="CDD" id="cd01347">
    <property type="entry name" value="ligand_gated_channel"/>
    <property type="match status" value="1"/>
</dbReference>
<dbReference type="PANTHER" id="PTHR40980:SF3">
    <property type="entry name" value="TONB-DEPENDENT RECEPTOR-LIKE BETA-BARREL DOMAIN-CONTAINING PROTEIN"/>
    <property type="match status" value="1"/>
</dbReference>
<keyword evidence="3" id="KW-0998">Cell outer membrane</keyword>
<dbReference type="InterPro" id="IPR000531">
    <property type="entry name" value="Beta-barrel_TonB"/>
</dbReference>
<keyword evidence="8" id="KW-0675">Receptor</keyword>
<organism evidence="8 9">
    <name type="scientific">Gilvimarinus xylanilyticus</name>
    <dbReference type="NCBI Taxonomy" id="2944139"/>
    <lineage>
        <taxon>Bacteria</taxon>
        <taxon>Pseudomonadati</taxon>
        <taxon>Pseudomonadota</taxon>
        <taxon>Gammaproteobacteria</taxon>
        <taxon>Cellvibrionales</taxon>
        <taxon>Cellvibrionaceae</taxon>
        <taxon>Gilvimarinus</taxon>
    </lineage>
</organism>
<reference evidence="8" key="2">
    <citation type="submission" date="2023-01" db="EMBL/GenBank/DDBJ databases">
        <title>Gilvimarinus xylanilyticus HB14 isolated from Caulerpa lentillifera aquaculture base in Hainan, China.</title>
        <authorList>
            <person name="Zhang Y.-J."/>
        </authorList>
    </citation>
    <scope>NUCLEOTIDE SEQUENCE</scope>
    <source>
        <strain evidence="8">HB14</strain>
    </source>
</reference>
<dbReference type="InterPro" id="IPR012910">
    <property type="entry name" value="Plug_dom"/>
</dbReference>
<evidence type="ECO:0000256" key="4">
    <source>
        <dbReference type="RuleBase" id="RU003357"/>
    </source>
</evidence>
<dbReference type="Pfam" id="PF07715">
    <property type="entry name" value="Plug"/>
    <property type="match status" value="1"/>
</dbReference>
<dbReference type="AlphaFoldDB" id="A0A9X2I934"/>
<sequence length="978" mass="107265">MTKLKSLAQAVNVEQLLKTSASVLTLSALMAPAWAQTDTDTTEPAEQEIALEEVVVMGQRASVISAQNIKRDSPQFVDSIVATDIGKLPDMNVAESLQRISGVQITRNMGEGSGIAIRGLTQVRTELNGRSSFTANEGRSLSFEDVPSELMAGVDVYKNPSAKMIEGGIGGTVDLRTFKPFDFDGRKISATVGSTYYDLIDEFNPNVSGLFSDRWDTGMGEMGFMINVSYQEAAFRQDTTSIEPYWERDAAEFGGTEGESVYVPAGGGINSSFGDRERLGVASAFQWRPNDDLDIYAQYIRSDYTMSLFDYSYFAFLPAEASEGGDNLVPFDNSDFSFNDKGEMLTGSFAGVNIDSNTGLNKRHSITEDFAVGFEWQTNDNLNLSGDVQHVKATTEGENFILSVNAQAPVLDVDVTTSFPQLGVRPSDPSDPESADLSDPDNYKWSWLIPHHQESDGSQTAARFDGEWEFHDGGFISAVSTGVRYSHREATTKSMEWTPWTTIDAPAWTCTDWATMGPSTPECNPDNLDPSDPANQGSWGETFLLDDPRFYNDDGSANWAQNQFTDFMRGSADAFGLTLAASSDLAGRFSDETIRFLTGNHPNPEYRLDGIPDYGPQQINDQEEDTLAAYGMVSFASELLGMPLDGNVGVRVVETQTTARGANASCDADGNNCEYTDSIFENKYTNTLPSLNLRWSLQENLYLRFAASKGISRPGFDQMDPNINLNVSVDNESGTITDLSASGGNPDLKPMEVAQADVALEWYFSDAGMAYGTVFYKDVQSFIANGTVTRDFEYQNPLTGETETGAFDSDIPLNGEDGKIEGFEVGVSGFFDFLPEPWNGLGGQANYTYVDSEAPSPFATDIQGNAMLVPLEGLSENSYNLVGMYEYGDWSVRLAYNWRDDYLDTTAGTGTGNLPIYNDAYGQLDGSINWTLNDTFTLQFDAVNITDSRNDTYQGSSSRYRDSYLGDRRYGVTLQAEF</sequence>
<evidence type="ECO:0000256" key="1">
    <source>
        <dbReference type="ARBA" id="ARBA00004442"/>
    </source>
</evidence>
<protein>
    <submittedName>
        <fullName evidence="8">TonB-dependent receptor</fullName>
    </submittedName>
</protein>
<feature type="chain" id="PRO_5040862166" evidence="5">
    <location>
        <begin position="36"/>
        <end position="978"/>
    </location>
</feature>
<name>A0A9X2I934_9GAMM</name>
<comment type="similarity">
    <text evidence="4">Belongs to the TonB-dependent receptor family.</text>
</comment>
<comment type="caution">
    <text evidence="8">The sequence shown here is derived from an EMBL/GenBank/DDBJ whole genome shotgun (WGS) entry which is preliminary data.</text>
</comment>
<dbReference type="InterPro" id="IPR037066">
    <property type="entry name" value="Plug_dom_sf"/>
</dbReference>
<evidence type="ECO:0000256" key="2">
    <source>
        <dbReference type="ARBA" id="ARBA00023136"/>
    </source>
</evidence>
<dbReference type="Gene3D" id="2.40.170.20">
    <property type="entry name" value="TonB-dependent receptor, beta-barrel domain"/>
    <property type="match status" value="1"/>
</dbReference>
<accession>A0A9X2I934</accession>
<dbReference type="Pfam" id="PF00593">
    <property type="entry name" value="TonB_dep_Rec_b-barrel"/>
    <property type="match status" value="1"/>
</dbReference>
<dbReference type="SUPFAM" id="SSF56935">
    <property type="entry name" value="Porins"/>
    <property type="match status" value="1"/>
</dbReference>
<dbReference type="NCBIfam" id="TIGR01782">
    <property type="entry name" value="TonB-Xanth-Caul"/>
    <property type="match status" value="1"/>
</dbReference>
<evidence type="ECO:0000259" key="6">
    <source>
        <dbReference type="Pfam" id="PF00593"/>
    </source>
</evidence>
<evidence type="ECO:0000313" key="9">
    <source>
        <dbReference type="Proteomes" id="UP001139319"/>
    </source>
</evidence>
<evidence type="ECO:0000256" key="3">
    <source>
        <dbReference type="ARBA" id="ARBA00023237"/>
    </source>
</evidence>
<gene>
    <name evidence="8" type="ORF">M6D89_16935</name>
</gene>
<keyword evidence="2 4" id="KW-0472">Membrane</keyword>
<dbReference type="EMBL" id="JAMFTH010000009">
    <property type="protein sequence ID" value="MCP8900992.1"/>
    <property type="molecule type" value="Genomic_DNA"/>
</dbReference>
<dbReference type="GO" id="GO:0009279">
    <property type="term" value="C:cell outer membrane"/>
    <property type="evidence" value="ECO:0007669"/>
    <property type="project" value="UniProtKB-SubCell"/>
</dbReference>
<comment type="subcellular location">
    <subcellularLocation>
        <location evidence="1 4">Cell outer membrane</location>
    </subcellularLocation>
</comment>
<dbReference type="PANTHER" id="PTHR40980">
    <property type="entry name" value="PLUG DOMAIN-CONTAINING PROTEIN"/>
    <property type="match status" value="1"/>
</dbReference>
<dbReference type="Proteomes" id="UP001139319">
    <property type="component" value="Unassembled WGS sequence"/>
</dbReference>
<feature type="domain" description="TonB-dependent receptor plug" evidence="7">
    <location>
        <begin position="70"/>
        <end position="172"/>
    </location>
</feature>
<evidence type="ECO:0000259" key="7">
    <source>
        <dbReference type="Pfam" id="PF07715"/>
    </source>
</evidence>
<feature type="domain" description="TonB-dependent receptor-like beta-barrel" evidence="6">
    <location>
        <begin position="438"/>
        <end position="945"/>
    </location>
</feature>
<dbReference type="RefSeq" id="WP_253969279.1">
    <property type="nucleotide sequence ID" value="NZ_JAMFTH010000009.1"/>
</dbReference>
<keyword evidence="4" id="KW-0798">TonB box</keyword>
<reference evidence="8" key="1">
    <citation type="submission" date="2022-05" db="EMBL/GenBank/DDBJ databases">
        <authorList>
            <person name="Sun H.-N."/>
        </authorList>
    </citation>
    <scope>NUCLEOTIDE SEQUENCE</scope>
    <source>
        <strain evidence="8">HB14</strain>
    </source>
</reference>
<keyword evidence="5" id="KW-0732">Signal</keyword>
<dbReference type="InterPro" id="IPR036942">
    <property type="entry name" value="Beta-barrel_TonB_sf"/>
</dbReference>
<dbReference type="Gene3D" id="2.170.130.10">
    <property type="entry name" value="TonB-dependent receptor, plug domain"/>
    <property type="match status" value="1"/>
</dbReference>
<evidence type="ECO:0000313" key="8">
    <source>
        <dbReference type="EMBL" id="MCP8900992.1"/>
    </source>
</evidence>
<feature type="signal peptide" evidence="5">
    <location>
        <begin position="1"/>
        <end position="35"/>
    </location>
</feature>
<evidence type="ECO:0000256" key="5">
    <source>
        <dbReference type="SAM" id="SignalP"/>
    </source>
</evidence>
<proteinExistence type="inferred from homology"/>
<dbReference type="InterPro" id="IPR010104">
    <property type="entry name" value="TonB_rcpt_bac"/>
</dbReference>
<keyword evidence="9" id="KW-1185">Reference proteome</keyword>